<keyword evidence="3" id="KW-1185">Reference proteome</keyword>
<organism evidence="2 3">
    <name type="scientific">Brassica carinata</name>
    <name type="common">Ethiopian mustard</name>
    <name type="synonym">Abyssinian cabbage</name>
    <dbReference type="NCBI Taxonomy" id="52824"/>
    <lineage>
        <taxon>Eukaryota</taxon>
        <taxon>Viridiplantae</taxon>
        <taxon>Streptophyta</taxon>
        <taxon>Embryophyta</taxon>
        <taxon>Tracheophyta</taxon>
        <taxon>Spermatophyta</taxon>
        <taxon>Magnoliopsida</taxon>
        <taxon>eudicotyledons</taxon>
        <taxon>Gunneridae</taxon>
        <taxon>Pentapetalae</taxon>
        <taxon>rosids</taxon>
        <taxon>malvids</taxon>
        <taxon>Brassicales</taxon>
        <taxon>Brassicaceae</taxon>
        <taxon>Brassiceae</taxon>
        <taxon>Brassica</taxon>
    </lineage>
</organism>
<feature type="region of interest" description="Disordered" evidence="1">
    <location>
        <begin position="1"/>
        <end position="73"/>
    </location>
</feature>
<dbReference type="EMBL" id="JAAMPC010000005">
    <property type="protein sequence ID" value="KAG2311830.1"/>
    <property type="molecule type" value="Genomic_DNA"/>
</dbReference>
<reference evidence="2 3" key="1">
    <citation type="submission" date="2020-02" db="EMBL/GenBank/DDBJ databases">
        <authorList>
            <person name="Ma Q."/>
            <person name="Huang Y."/>
            <person name="Song X."/>
            <person name="Pei D."/>
        </authorList>
    </citation>
    <scope>NUCLEOTIDE SEQUENCE [LARGE SCALE GENOMIC DNA]</scope>
    <source>
        <strain evidence="2">Sxm20200214</strain>
        <tissue evidence="2">Leaf</tissue>
    </source>
</reference>
<sequence length="138" mass="14917">MNKSDSPEMNKKKDFIVKKRDAATKKKKNTLKKKRDAAKKSEVVAKKRKLVGGPRQIQPSRLGTLKDPVNGVEPDSATSNAVLAGLAVCLKHAQSSEFKPQGLPEKSDRVVCGNVKQGTKMPLVPGGTRIGMPAMAIR</sequence>
<name>A0A8X8AT03_BRACI</name>
<protein>
    <submittedName>
        <fullName evidence="2">Uncharacterized protein</fullName>
    </submittedName>
</protein>
<evidence type="ECO:0000256" key="1">
    <source>
        <dbReference type="SAM" id="MobiDB-lite"/>
    </source>
</evidence>
<feature type="compositionally biased region" description="Basic and acidic residues" evidence="1">
    <location>
        <begin position="1"/>
        <end position="24"/>
    </location>
</feature>
<dbReference type="Proteomes" id="UP000886595">
    <property type="component" value="Unassembled WGS sequence"/>
</dbReference>
<proteinExistence type="predicted"/>
<accession>A0A8X8AT03</accession>
<dbReference type="AlphaFoldDB" id="A0A8X8AT03"/>
<feature type="compositionally biased region" description="Basic residues" evidence="1">
    <location>
        <begin position="25"/>
        <end position="37"/>
    </location>
</feature>
<comment type="caution">
    <text evidence="2">The sequence shown here is derived from an EMBL/GenBank/DDBJ whole genome shotgun (WGS) entry which is preliminary data.</text>
</comment>
<evidence type="ECO:0000313" key="3">
    <source>
        <dbReference type="Proteomes" id="UP000886595"/>
    </source>
</evidence>
<evidence type="ECO:0000313" key="2">
    <source>
        <dbReference type="EMBL" id="KAG2311830.1"/>
    </source>
</evidence>
<gene>
    <name evidence="2" type="ORF">Bca52824_023387</name>
</gene>